<comment type="similarity">
    <text evidence="1">Belongs to the AfsR/DnrI/RedD regulatory family.</text>
</comment>
<dbReference type="Proteomes" id="UP001589810">
    <property type="component" value="Unassembled WGS sequence"/>
</dbReference>
<dbReference type="PROSITE" id="PS51755">
    <property type="entry name" value="OMPR_PHOB"/>
    <property type="match status" value="1"/>
</dbReference>
<dbReference type="RefSeq" id="WP_273939440.1">
    <property type="nucleotide sequence ID" value="NZ_CP097263.1"/>
</dbReference>
<dbReference type="InterPro" id="IPR051677">
    <property type="entry name" value="AfsR-DnrI-RedD_regulator"/>
</dbReference>
<gene>
    <name evidence="5" type="ORF">ACFFH7_04005</name>
</gene>
<dbReference type="PANTHER" id="PTHR35807">
    <property type="entry name" value="TRANSCRIPTIONAL REGULATOR REDD-RELATED"/>
    <property type="match status" value="1"/>
</dbReference>
<name>A0ABV6ML03_9PSEU</name>
<dbReference type="InterPro" id="IPR011990">
    <property type="entry name" value="TPR-like_helical_dom_sf"/>
</dbReference>
<evidence type="ECO:0000256" key="2">
    <source>
        <dbReference type="ARBA" id="ARBA00023125"/>
    </source>
</evidence>
<accession>A0ABV6ML03</accession>
<keyword evidence="2 3" id="KW-0238">DNA-binding</keyword>
<dbReference type="InterPro" id="IPR001867">
    <property type="entry name" value="OmpR/PhoB-type_DNA-bd"/>
</dbReference>
<dbReference type="Gene3D" id="1.10.10.10">
    <property type="entry name" value="Winged helix-like DNA-binding domain superfamily/Winged helix DNA-binding domain"/>
    <property type="match status" value="1"/>
</dbReference>
<dbReference type="EMBL" id="JBHLUD010000001">
    <property type="protein sequence ID" value="MFC0540630.1"/>
    <property type="molecule type" value="Genomic_DNA"/>
</dbReference>
<protein>
    <submittedName>
        <fullName evidence="5">BTAD domain-containing putative transcriptional regulator</fullName>
    </submittedName>
</protein>
<dbReference type="InterPro" id="IPR036388">
    <property type="entry name" value="WH-like_DNA-bd_sf"/>
</dbReference>
<dbReference type="SUPFAM" id="SSF46894">
    <property type="entry name" value="C-terminal effector domain of the bipartite response regulators"/>
    <property type="match status" value="1"/>
</dbReference>
<dbReference type="SMART" id="SM00862">
    <property type="entry name" value="Trans_reg_C"/>
    <property type="match status" value="1"/>
</dbReference>
<dbReference type="InterPro" id="IPR016032">
    <property type="entry name" value="Sig_transdc_resp-reg_C-effctor"/>
</dbReference>
<keyword evidence="6" id="KW-1185">Reference proteome</keyword>
<evidence type="ECO:0000256" key="3">
    <source>
        <dbReference type="PROSITE-ProRule" id="PRU01091"/>
    </source>
</evidence>
<evidence type="ECO:0000313" key="5">
    <source>
        <dbReference type="EMBL" id="MFC0540630.1"/>
    </source>
</evidence>
<proteinExistence type="inferred from homology"/>
<dbReference type="Pfam" id="PF00486">
    <property type="entry name" value="Trans_reg_C"/>
    <property type="match status" value="1"/>
</dbReference>
<dbReference type="SMART" id="SM01043">
    <property type="entry name" value="BTAD"/>
    <property type="match status" value="1"/>
</dbReference>
<feature type="domain" description="OmpR/PhoB-type" evidence="4">
    <location>
        <begin position="1"/>
        <end position="107"/>
    </location>
</feature>
<dbReference type="Pfam" id="PF03704">
    <property type="entry name" value="BTAD"/>
    <property type="match status" value="1"/>
</dbReference>
<comment type="caution">
    <text evidence="5">The sequence shown here is derived from an EMBL/GenBank/DDBJ whole genome shotgun (WGS) entry which is preliminary data.</text>
</comment>
<evidence type="ECO:0000313" key="6">
    <source>
        <dbReference type="Proteomes" id="UP001589810"/>
    </source>
</evidence>
<sequence>MATNVTPTISVRLLGNFELTIDGTPVRRWRAGKARSLFQYLLVHRDRVVLRDKLYEVLWPETPWTPNSSSLKVAMHALRQILQVDPDGTDSRGLRIMRQDFGYVLHADRVWVDVDEFESRVTAGRMADGDGDVRAALAEYAAAMEIYQGDFLAGDSADWIIEQREWCKALALRALDRLCTCALRRGALDEVLHWCRIIISLDPYHEATYQLLMSVHGSLGELGTVRRWHDICVRRLRDELDVAPNIETGRIYHRALRGELRHSLPRAQRMAGVPVVTPMAGRGRVHAATDPAQRHVG</sequence>
<evidence type="ECO:0000256" key="1">
    <source>
        <dbReference type="ARBA" id="ARBA00005820"/>
    </source>
</evidence>
<dbReference type="Gene3D" id="1.25.40.10">
    <property type="entry name" value="Tetratricopeptide repeat domain"/>
    <property type="match status" value="1"/>
</dbReference>
<feature type="DNA-binding region" description="OmpR/PhoB-type" evidence="3">
    <location>
        <begin position="1"/>
        <end position="107"/>
    </location>
</feature>
<dbReference type="PANTHER" id="PTHR35807:SF2">
    <property type="entry name" value="TRANSCRIPTIONAL ACTIVATOR DOMAIN"/>
    <property type="match status" value="1"/>
</dbReference>
<dbReference type="SUPFAM" id="SSF48452">
    <property type="entry name" value="TPR-like"/>
    <property type="match status" value="1"/>
</dbReference>
<organism evidence="5 6">
    <name type="scientific">Kutzneria chonburiensis</name>
    <dbReference type="NCBI Taxonomy" id="1483604"/>
    <lineage>
        <taxon>Bacteria</taxon>
        <taxon>Bacillati</taxon>
        <taxon>Actinomycetota</taxon>
        <taxon>Actinomycetes</taxon>
        <taxon>Pseudonocardiales</taxon>
        <taxon>Pseudonocardiaceae</taxon>
        <taxon>Kutzneria</taxon>
    </lineage>
</organism>
<dbReference type="InterPro" id="IPR005158">
    <property type="entry name" value="BTAD"/>
</dbReference>
<evidence type="ECO:0000259" key="4">
    <source>
        <dbReference type="PROSITE" id="PS51755"/>
    </source>
</evidence>
<reference evidence="5 6" key="1">
    <citation type="submission" date="2024-09" db="EMBL/GenBank/DDBJ databases">
        <authorList>
            <person name="Sun Q."/>
            <person name="Mori K."/>
        </authorList>
    </citation>
    <scope>NUCLEOTIDE SEQUENCE [LARGE SCALE GENOMIC DNA]</scope>
    <source>
        <strain evidence="5 6">TBRC 1432</strain>
    </source>
</reference>